<evidence type="ECO:0000313" key="2">
    <source>
        <dbReference type="Proteomes" id="UP001152795"/>
    </source>
</evidence>
<name>A0A7D9EQ09_PARCT</name>
<keyword evidence="2" id="KW-1185">Reference proteome</keyword>
<dbReference type="SUPFAM" id="SSF50044">
    <property type="entry name" value="SH3-domain"/>
    <property type="match status" value="1"/>
</dbReference>
<dbReference type="Gene3D" id="2.30.30.40">
    <property type="entry name" value="SH3 Domains"/>
    <property type="match status" value="1"/>
</dbReference>
<dbReference type="InterPro" id="IPR001452">
    <property type="entry name" value="SH3_domain"/>
</dbReference>
<dbReference type="EMBL" id="CACRXK020007987">
    <property type="protein sequence ID" value="CAB4013698.1"/>
    <property type="molecule type" value="Genomic_DNA"/>
</dbReference>
<feature type="non-terminal residue" evidence="1">
    <location>
        <position position="55"/>
    </location>
</feature>
<reference evidence="1" key="1">
    <citation type="submission" date="2020-04" db="EMBL/GenBank/DDBJ databases">
        <authorList>
            <person name="Alioto T."/>
            <person name="Alioto T."/>
            <person name="Gomez Garrido J."/>
        </authorList>
    </citation>
    <scope>NUCLEOTIDE SEQUENCE</scope>
    <source>
        <strain evidence="1">A484AB</strain>
    </source>
</reference>
<protein>
    <submittedName>
        <fullName evidence="1">FYVE, and PH domain-containing 4</fullName>
    </submittedName>
</protein>
<accession>A0A7D9EQ09</accession>
<dbReference type="OrthoDB" id="2163411at2759"/>
<proteinExistence type="predicted"/>
<dbReference type="InterPro" id="IPR036028">
    <property type="entry name" value="SH3-like_dom_sf"/>
</dbReference>
<evidence type="ECO:0000313" key="1">
    <source>
        <dbReference type="EMBL" id="CAB4013698.1"/>
    </source>
</evidence>
<gene>
    <name evidence="1" type="ORF">PACLA_8A075572</name>
</gene>
<dbReference type="AlphaFoldDB" id="A0A7D9EQ09"/>
<comment type="caution">
    <text evidence="1">The sequence shown here is derived from an EMBL/GenBank/DDBJ whole genome shotgun (WGS) entry which is preliminary data.</text>
</comment>
<dbReference type="Pfam" id="PF00018">
    <property type="entry name" value="SH3_1"/>
    <property type="match status" value="1"/>
</dbReference>
<dbReference type="Proteomes" id="UP001152795">
    <property type="component" value="Unassembled WGS sequence"/>
</dbReference>
<sequence>MVSRFFDRALERFVVKLRFLKTRPDEMDLDQGDVVLVSAKFNDGWFKGIRLRGYK</sequence>
<organism evidence="1 2">
    <name type="scientific">Paramuricea clavata</name>
    <name type="common">Red gorgonian</name>
    <name type="synonym">Violescent sea-whip</name>
    <dbReference type="NCBI Taxonomy" id="317549"/>
    <lineage>
        <taxon>Eukaryota</taxon>
        <taxon>Metazoa</taxon>
        <taxon>Cnidaria</taxon>
        <taxon>Anthozoa</taxon>
        <taxon>Octocorallia</taxon>
        <taxon>Malacalcyonacea</taxon>
        <taxon>Plexauridae</taxon>
        <taxon>Paramuricea</taxon>
    </lineage>
</organism>